<keyword evidence="3" id="KW-0808">Transferase</keyword>
<dbReference type="CDD" id="cd03206">
    <property type="entry name" value="GST_C_7"/>
    <property type="match status" value="1"/>
</dbReference>
<sequence>MSHLEVAVGNDPVHDIRNGTMKLYHFALSGHAHRARLFISLLGIPHELVDVDLRSAAQKTPEFLTLNPFGQVPVLDDDGTIIPDSNAILVYLATKLGRTDWLPQDAKGAAAVQRWLSVAAGDLAFGPAAARLVTVFGAKFNPEDVIARAHVMLKRLEAHLADRDWLVGAQPTIADVALYSYLSSAPEGNVDLSGYARVNAFLRRIEALPGFVPFAKTPVGLAAAA</sequence>
<evidence type="ECO:0000313" key="4">
    <source>
        <dbReference type="Proteomes" id="UP000321304"/>
    </source>
</evidence>
<evidence type="ECO:0000259" key="2">
    <source>
        <dbReference type="PROSITE" id="PS50405"/>
    </source>
</evidence>
<dbReference type="PANTHER" id="PTHR44051:SF2">
    <property type="entry name" value="HYPOTHETICAL GLUTATHIONE S-TRANSFERASE LIKE PROTEIN"/>
    <property type="match status" value="1"/>
</dbReference>
<feature type="domain" description="GST C-terminal" evidence="2">
    <location>
        <begin position="105"/>
        <end position="225"/>
    </location>
</feature>
<name>A0A560LY43_9BRAD</name>
<dbReference type="PANTHER" id="PTHR44051">
    <property type="entry name" value="GLUTATHIONE S-TRANSFERASE-RELATED"/>
    <property type="match status" value="1"/>
</dbReference>
<dbReference type="InterPro" id="IPR004045">
    <property type="entry name" value="Glutathione_S-Trfase_N"/>
</dbReference>
<organism evidence="3 4">
    <name type="scientific">Bradyrhizobium macuxiense</name>
    <dbReference type="NCBI Taxonomy" id="1755647"/>
    <lineage>
        <taxon>Bacteria</taxon>
        <taxon>Pseudomonadati</taxon>
        <taxon>Pseudomonadota</taxon>
        <taxon>Alphaproteobacteria</taxon>
        <taxon>Hyphomicrobiales</taxon>
        <taxon>Nitrobacteraceae</taxon>
        <taxon>Bradyrhizobium</taxon>
    </lineage>
</organism>
<dbReference type="Pfam" id="PF13409">
    <property type="entry name" value="GST_N_2"/>
    <property type="match status" value="1"/>
</dbReference>
<keyword evidence="4" id="KW-1185">Reference proteome</keyword>
<dbReference type="SFLD" id="SFLDS00019">
    <property type="entry name" value="Glutathione_Transferase_(cytos"/>
    <property type="match status" value="1"/>
</dbReference>
<comment type="caution">
    <text evidence="3">The sequence shown here is derived from an EMBL/GenBank/DDBJ whole genome shotgun (WGS) entry which is preliminary data.</text>
</comment>
<dbReference type="PROSITE" id="PS50405">
    <property type="entry name" value="GST_CTER"/>
    <property type="match status" value="1"/>
</dbReference>
<dbReference type="CDD" id="cd03056">
    <property type="entry name" value="GST_N_4"/>
    <property type="match status" value="1"/>
</dbReference>
<dbReference type="SUPFAM" id="SSF52833">
    <property type="entry name" value="Thioredoxin-like"/>
    <property type="match status" value="1"/>
</dbReference>
<dbReference type="AlphaFoldDB" id="A0A560LY43"/>
<dbReference type="SFLD" id="SFLDG00358">
    <property type="entry name" value="Main_(cytGST)"/>
    <property type="match status" value="1"/>
</dbReference>
<reference evidence="3 4" key="1">
    <citation type="submission" date="2019-06" db="EMBL/GenBank/DDBJ databases">
        <title>Genomic Encyclopedia of Type Strains, Phase IV (KMG-V): Genome sequencing to study the core and pangenomes of soil and plant-associated prokaryotes.</title>
        <authorList>
            <person name="Whitman W."/>
        </authorList>
    </citation>
    <scope>NUCLEOTIDE SEQUENCE [LARGE SCALE GENOMIC DNA]</scope>
    <source>
        <strain evidence="3 4">BR 10355</strain>
    </source>
</reference>
<dbReference type="InterPro" id="IPR036249">
    <property type="entry name" value="Thioredoxin-like_sf"/>
</dbReference>
<dbReference type="InterPro" id="IPR010987">
    <property type="entry name" value="Glutathione-S-Trfase_C-like"/>
</dbReference>
<dbReference type="InterPro" id="IPR004046">
    <property type="entry name" value="GST_C"/>
</dbReference>
<evidence type="ECO:0000313" key="3">
    <source>
        <dbReference type="EMBL" id="TWC00368.1"/>
    </source>
</evidence>
<dbReference type="Pfam" id="PF00043">
    <property type="entry name" value="GST_C"/>
    <property type="match status" value="1"/>
</dbReference>
<dbReference type="InterPro" id="IPR040079">
    <property type="entry name" value="Glutathione_S-Trfase"/>
</dbReference>
<dbReference type="SFLD" id="SFLDG01151">
    <property type="entry name" value="Main.2:_Nu-like"/>
    <property type="match status" value="1"/>
</dbReference>
<dbReference type="EMBL" id="VITY01000005">
    <property type="protein sequence ID" value="TWC00368.1"/>
    <property type="molecule type" value="Genomic_DNA"/>
</dbReference>
<dbReference type="Proteomes" id="UP000321304">
    <property type="component" value="Unassembled WGS sequence"/>
</dbReference>
<evidence type="ECO:0000259" key="1">
    <source>
        <dbReference type="PROSITE" id="PS50404"/>
    </source>
</evidence>
<dbReference type="InterPro" id="IPR036282">
    <property type="entry name" value="Glutathione-S-Trfase_C_sf"/>
</dbReference>
<feature type="domain" description="GST N-terminal" evidence="1">
    <location>
        <begin position="19"/>
        <end position="100"/>
    </location>
</feature>
<dbReference type="GO" id="GO:0016740">
    <property type="term" value="F:transferase activity"/>
    <property type="evidence" value="ECO:0007669"/>
    <property type="project" value="UniProtKB-KW"/>
</dbReference>
<protein>
    <submittedName>
        <fullName evidence="3">Glutathione S-transferase</fullName>
    </submittedName>
</protein>
<dbReference type="Gene3D" id="3.40.30.10">
    <property type="entry name" value="Glutaredoxin"/>
    <property type="match status" value="1"/>
</dbReference>
<gene>
    <name evidence="3" type="ORF">FBZ93_105165</name>
</gene>
<dbReference type="Gene3D" id="1.20.1050.10">
    <property type="match status" value="1"/>
</dbReference>
<dbReference type="SUPFAM" id="SSF47616">
    <property type="entry name" value="GST C-terminal domain-like"/>
    <property type="match status" value="1"/>
</dbReference>
<accession>A0A560LY43</accession>
<proteinExistence type="predicted"/>
<dbReference type="PROSITE" id="PS50404">
    <property type="entry name" value="GST_NTER"/>
    <property type="match status" value="1"/>
</dbReference>